<dbReference type="AlphaFoldDB" id="A0A8T0SQN2"/>
<dbReference type="Proteomes" id="UP000823388">
    <property type="component" value="Chromosome 5K"/>
</dbReference>
<sequence>MSRHCRPTRDQAGISSCAPSEPPPQPALRAAGQSACRRSASEGRKRAEVAAVTHPPIMPAPRARPDSKSPALDPALQPRGMAAQHCEGKQQRDSTTWWEGPTMG</sequence>
<organism evidence="2 3">
    <name type="scientific">Panicum virgatum</name>
    <name type="common">Blackwell switchgrass</name>
    <dbReference type="NCBI Taxonomy" id="38727"/>
    <lineage>
        <taxon>Eukaryota</taxon>
        <taxon>Viridiplantae</taxon>
        <taxon>Streptophyta</taxon>
        <taxon>Embryophyta</taxon>
        <taxon>Tracheophyta</taxon>
        <taxon>Spermatophyta</taxon>
        <taxon>Magnoliopsida</taxon>
        <taxon>Liliopsida</taxon>
        <taxon>Poales</taxon>
        <taxon>Poaceae</taxon>
        <taxon>PACMAD clade</taxon>
        <taxon>Panicoideae</taxon>
        <taxon>Panicodae</taxon>
        <taxon>Paniceae</taxon>
        <taxon>Panicinae</taxon>
        <taxon>Panicum</taxon>
        <taxon>Panicum sect. Hiantes</taxon>
    </lineage>
</organism>
<evidence type="ECO:0000313" key="3">
    <source>
        <dbReference type="Proteomes" id="UP000823388"/>
    </source>
</evidence>
<keyword evidence="3" id="KW-1185">Reference proteome</keyword>
<name>A0A8T0SQN2_PANVG</name>
<protein>
    <submittedName>
        <fullName evidence="2">Uncharacterized protein</fullName>
    </submittedName>
</protein>
<comment type="caution">
    <text evidence="2">The sequence shown here is derived from an EMBL/GenBank/DDBJ whole genome shotgun (WGS) entry which is preliminary data.</text>
</comment>
<gene>
    <name evidence="2" type="ORF">PVAP13_5KG455507</name>
</gene>
<evidence type="ECO:0000313" key="2">
    <source>
        <dbReference type="EMBL" id="KAG2599418.1"/>
    </source>
</evidence>
<reference evidence="2" key="1">
    <citation type="submission" date="2020-05" db="EMBL/GenBank/DDBJ databases">
        <title>WGS assembly of Panicum virgatum.</title>
        <authorList>
            <person name="Lovell J.T."/>
            <person name="Jenkins J."/>
            <person name="Shu S."/>
            <person name="Juenger T.E."/>
            <person name="Schmutz J."/>
        </authorList>
    </citation>
    <scope>NUCLEOTIDE SEQUENCE</scope>
    <source>
        <strain evidence="2">AP13</strain>
    </source>
</reference>
<dbReference type="EMBL" id="CM029045">
    <property type="protein sequence ID" value="KAG2599418.1"/>
    <property type="molecule type" value="Genomic_DNA"/>
</dbReference>
<proteinExistence type="predicted"/>
<feature type="region of interest" description="Disordered" evidence="1">
    <location>
        <begin position="1"/>
        <end position="104"/>
    </location>
</feature>
<feature type="compositionally biased region" description="Basic and acidic residues" evidence="1">
    <location>
        <begin position="39"/>
        <end position="48"/>
    </location>
</feature>
<evidence type="ECO:0000256" key="1">
    <source>
        <dbReference type="SAM" id="MobiDB-lite"/>
    </source>
</evidence>
<accession>A0A8T0SQN2</accession>